<dbReference type="SUPFAM" id="SSF52047">
    <property type="entry name" value="RNI-like"/>
    <property type="match status" value="1"/>
</dbReference>
<sequence length="403" mass="45344">MTAAAKHHSDTEDGDRLARLPDAVLVQIFQVIAKHSRRDLCNISLLNRRYHLLADAILYNVVQFLTPELHQIFTQSLRRNPRRGSAIYEIQLAYPASKLSSQYPETPIKTNHWNRPLDNLSQSIATMSNLEVLDIAVPDTLLHGIGQLFDGPFDLACLQSCTLFYQSEGDAFWDLRENIHIFSQPSLEKLTIKRAKLDHRGFDLLEQPHNTALAKLHLLECDINDDALGDLLAFPKALKEFVMTQPQDPSPDLEESSDSLRDYIVALGAAAHSLETITIDFPILRNTKALAMRDFVQLKTLRINWDHQLFGKSSKKPRMTSVGVPPELETLEFFNPLGTDEEVTDLFVSAVESIHITARKLAQLILVEGGDDGQTIPNRLHDALKAQPQIKIDVIGQMDIHGE</sequence>
<dbReference type="STRING" id="1531966.A0A0A1SSX2"/>
<dbReference type="AlphaFoldDB" id="A0A0A1SSX2"/>
<dbReference type="OrthoDB" id="2522477at2759"/>
<keyword evidence="2" id="KW-1185">Reference proteome</keyword>
<evidence type="ECO:0000313" key="2">
    <source>
        <dbReference type="Proteomes" id="UP000039046"/>
    </source>
</evidence>
<accession>A0A0A1SSX2</accession>
<evidence type="ECO:0000313" key="1">
    <source>
        <dbReference type="EMBL" id="CEJ81216.1"/>
    </source>
</evidence>
<dbReference type="EMBL" id="CDHN01000001">
    <property type="protein sequence ID" value="CEJ81216.1"/>
    <property type="molecule type" value="Genomic_DNA"/>
</dbReference>
<dbReference type="Proteomes" id="UP000039046">
    <property type="component" value="Unassembled WGS sequence"/>
</dbReference>
<dbReference type="SUPFAM" id="SSF81383">
    <property type="entry name" value="F-box domain"/>
    <property type="match status" value="1"/>
</dbReference>
<dbReference type="InterPro" id="IPR032675">
    <property type="entry name" value="LRR_dom_sf"/>
</dbReference>
<protein>
    <recommendedName>
        <fullName evidence="3">F-box domain-containing protein</fullName>
    </recommendedName>
</protein>
<dbReference type="HOGENOM" id="CLU_049913_0_0_1"/>
<name>A0A0A1SSX2_9HYPO</name>
<proteinExistence type="predicted"/>
<organism evidence="1 2">
    <name type="scientific">[Torrubiella] hemipterigena</name>
    <dbReference type="NCBI Taxonomy" id="1531966"/>
    <lineage>
        <taxon>Eukaryota</taxon>
        <taxon>Fungi</taxon>
        <taxon>Dikarya</taxon>
        <taxon>Ascomycota</taxon>
        <taxon>Pezizomycotina</taxon>
        <taxon>Sordariomycetes</taxon>
        <taxon>Hypocreomycetidae</taxon>
        <taxon>Hypocreales</taxon>
        <taxon>Clavicipitaceae</taxon>
        <taxon>Clavicipitaceae incertae sedis</taxon>
        <taxon>'Torrubiella' clade</taxon>
    </lineage>
</organism>
<gene>
    <name evidence="1" type="ORF">VHEMI01358</name>
</gene>
<dbReference type="Gene3D" id="3.80.10.10">
    <property type="entry name" value="Ribonuclease Inhibitor"/>
    <property type="match status" value="1"/>
</dbReference>
<reference evidence="1 2" key="1">
    <citation type="journal article" date="2015" name="Genome Announc.">
        <title>Draft Genome Sequence and Gene Annotation of the Entomopathogenic Fungus Verticillium hemipterigenum.</title>
        <authorList>
            <person name="Horn F."/>
            <person name="Habel A."/>
            <person name="Scharf D.H."/>
            <person name="Dworschak J."/>
            <person name="Brakhage A.A."/>
            <person name="Guthke R."/>
            <person name="Hertweck C."/>
            <person name="Linde J."/>
        </authorList>
    </citation>
    <scope>NUCLEOTIDE SEQUENCE [LARGE SCALE GENOMIC DNA]</scope>
</reference>
<dbReference type="InterPro" id="IPR036047">
    <property type="entry name" value="F-box-like_dom_sf"/>
</dbReference>
<evidence type="ECO:0008006" key="3">
    <source>
        <dbReference type="Google" id="ProtNLM"/>
    </source>
</evidence>